<proteinExistence type="predicted"/>
<feature type="region of interest" description="Disordered" evidence="1">
    <location>
        <begin position="184"/>
        <end position="267"/>
    </location>
</feature>
<reference evidence="2" key="1">
    <citation type="submission" date="2023-04" db="EMBL/GenBank/DDBJ databases">
        <authorList>
            <consortium name="ELIXIR-Norway"/>
        </authorList>
    </citation>
    <scope>NUCLEOTIDE SEQUENCE [LARGE SCALE GENOMIC DNA]</scope>
</reference>
<feature type="region of interest" description="Disordered" evidence="1">
    <location>
        <begin position="282"/>
        <end position="317"/>
    </location>
</feature>
<feature type="compositionally biased region" description="Basic and acidic residues" evidence="1">
    <location>
        <begin position="20"/>
        <end position="32"/>
    </location>
</feature>
<dbReference type="Proteomes" id="UP001176941">
    <property type="component" value="Chromosome 22"/>
</dbReference>
<sequence>MSDHGWDSGKRQVEEEEISGESRRQGKQEGKEVAISTHLFEAKHQVADDESNCGWCPGARSSARPTLHVHRRCGESGNLKRKKPERLSRCAQAGAAGAGAPRSPGPLRARLPVLVRTPAPRVQAAAQPQRDGRQPPELVGENRGQLCAPRCWAEAPGPLPPGLRIEEGAGAGAVCPRAESVVSGTASPFQARGRATPQRFGARDPCPSRRVDCGLAPTEPGAGADFPSLGRGYHPVPVEDPEGEIVSRRKLETRNYSSGNREPAYPWPLTCGASSGAGFRGAVWAPSPGGDSQTRRRRGECGGAGERGLRRAGLQGPGTEFLVLRESTWKWSG</sequence>
<feature type="compositionally biased region" description="Basic and acidic residues" evidence="1">
    <location>
        <begin position="1"/>
        <end position="13"/>
    </location>
</feature>
<evidence type="ECO:0000256" key="1">
    <source>
        <dbReference type="SAM" id="MobiDB-lite"/>
    </source>
</evidence>
<feature type="compositionally biased region" description="Low complexity" evidence="1">
    <location>
        <begin position="89"/>
        <end position="129"/>
    </location>
</feature>
<organism evidence="2 3">
    <name type="scientific">Rangifer tarandus platyrhynchus</name>
    <name type="common">Svalbard reindeer</name>
    <dbReference type="NCBI Taxonomy" id="3082113"/>
    <lineage>
        <taxon>Eukaryota</taxon>
        <taxon>Metazoa</taxon>
        <taxon>Chordata</taxon>
        <taxon>Craniata</taxon>
        <taxon>Vertebrata</taxon>
        <taxon>Euteleostomi</taxon>
        <taxon>Mammalia</taxon>
        <taxon>Eutheria</taxon>
        <taxon>Laurasiatheria</taxon>
        <taxon>Artiodactyla</taxon>
        <taxon>Ruminantia</taxon>
        <taxon>Pecora</taxon>
        <taxon>Cervidae</taxon>
        <taxon>Odocoileinae</taxon>
        <taxon>Rangifer</taxon>
    </lineage>
</organism>
<name>A0ABN8YT29_RANTA</name>
<feature type="region of interest" description="Disordered" evidence="1">
    <location>
        <begin position="1"/>
        <end position="36"/>
    </location>
</feature>
<protein>
    <submittedName>
        <fullName evidence="2">Uncharacterized protein</fullName>
    </submittedName>
</protein>
<dbReference type="EMBL" id="OX459958">
    <property type="protein sequence ID" value="CAI9164255.1"/>
    <property type="molecule type" value="Genomic_DNA"/>
</dbReference>
<accession>A0ABN8YT29</accession>
<evidence type="ECO:0000313" key="3">
    <source>
        <dbReference type="Proteomes" id="UP001176941"/>
    </source>
</evidence>
<evidence type="ECO:0000313" key="2">
    <source>
        <dbReference type="EMBL" id="CAI9164255.1"/>
    </source>
</evidence>
<keyword evidence="3" id="KW-1185">Reference proteome</keyword>
<feature type="region of interest" description="Disordered" evidence="1">
    <location>
        <begin position="59"/>
        <end position="141"/>
    </location>
</feature>
<gene>
    <name evidence="2" type="ORF">MRATA1EN1_LOCUS13217</name>
</gene>